<evidence type="ECO:0000256" key="3">
    <source>
        <dbReference type="ARBA" id="ARBA00022989"/>
    </source>
</evidence>
<keyword evidence="2 5" id="KW-0812">Transmembrane</keyword>
<name>A0ABS6VNY7_9GAMM</name>
<feature type="transmembrane region" description="Helical" evidence="5">
    <location>
        <begin position="95"/>
        <end position="128"/>
    </location>
</feature>
<organism evidence="7 8">
    <name type="scientific">Zhongshania aquimaris</name>
    <dbReference type="NCBI Taxonomy" id="2857107"/>
    <lineage>
        <taxon>Bacteria</taxon>
        <taxon>Pseudomonadati</taxon>
        <taxon>Pseudomonadota</taxon>
        <taxon>Gammaproteobacteria</taxon>
        <taxon>Cellvibrionales</taxon>
        <taxon>Spongiibacteraceae</taxon>
        <taxon>Zhongshania</taxon>
    </lineage>
</organism>
<gene>
    <name evidence="7" type="ORF">KXJ70_04510</name>
</gene>
<reference evidence="7" key="1">
    <citation type="submission" date="2021-07" db="EMBL/GenBank/DDBJ databases">
        <title>Zhongshania sp. CAU 1632 isolated from seawater.</title>
        <authorList>
            <person name="Kim W."/>
        </authorList>
    </citation>
    <scope>NUCLEOTIDE SEQUENCE</scope>
    <source>
        <strain evidence="7">CAU 1632</strain>
    </source>
</reference>
<feature type="domain" description="TM2" evidence="6">
    <location>
        <begin position="67"/>
        <end position="109"/>
    </location>
</feature>
<dbReference type="Pfam" id="PF05154">
    <property type="entry name" value="TM2"/>
    <property type="match status" value="1"/>
</dbReference>
<protein>
    <submittedName>
        <fullName evidence="7">TM2 domain-containing protein</fullName>
    </submittedName>
</protein>
<proteinExistence type="predicted"/>
<keyword evidence="8" id="KW-1185">Reference proteome</keyword>
<comment type="caution">
    <text evidence="7">The sequence shown here is derived from an EMBL/GenBank/DDBJ whole genome shotgun (WGS) entry which is preliminary data.</text>
</comment>
<dbReference type="InterPro" id="IPR007829">
    <property type="entry name" value="TM2"/>
</dbReference>
<keyword evidence="3 5" id="KW-1133">Transmembrane helix</keyword>
<accession>A0ABS6VNY7</accession>
<comment type="subcellular location">
    <subcellularLocation>
        <location evidence="1">Membrane</location>
        <topology evidence="1">Multi-pass membrane protein</topology>
    </subcellularLocation>
</comment>
<sequence length="147" mass="16061">MKGKILDFNATTSQGVIAGEDGKRYNFGAAEWKGEGFAGAGLAVDFVAEGDTAKQLYMDKSIVPASSKKVAAALLAFFFGAFGVHKFYLGYNKQGVIMLLTFLFGFILLGLPSIAIGIIAFIEFILYITKSDEDFEQTYVIGQRPWF</sequence>
<evidence type="ECO:0000313" key="7">
    <source>
        <dbReference type="EMBL" id="MBW2940022.1"/>
    </source>
</evidence>
<keyword evidence="4 5" id="KW-0472">Membrane</keyword>
<evidence type="ECO:0000256" key="1">
    <source>
        <dbReference type="ARBA" id="ARBA00004141"/>
    </source>
</evidence>
<evidence type="ECO:0000313" key="8">
    <source>
        <dbReference type="Proteomes" id="UP001166291"/>
    </source>
</evidence>
<evidence type="ECO:0000259" key="6">
    <source>
        <dbReference type="Pfam" id="PF05154"/>
    </source>
</evidence>
<evidence type="ECO:0000256" key="4">
    <source>
        <dbReference type="ARBA" id="ARBA00023136"/>
    </source>
</evidence>
<evidence type="ECO:0000256" key="5">
    <source>
        <dbReference type="SAM" id="Phobius"/>
    </source>
</evidence>
<dbReference type="RefSeq" id="WP_219042248.1">
    <property type="nucleotide sequence ID" value="NZ_JAHWDQ010000001.1"/>
</dbReference>
<evidence type="ECO:0000256" key="2">
    <source>
        <dbReference type="ARBA" id="ARBA00022692"/>
    </source>
</evidence>
<dbReference type="EMBL" id="JAHWDQ010000001">
    <property type="protein sequence ID" value="MBW2940022.1"/>
    <property type="molecule type" value="Genomic_DNA"/>
</dbReference>
<dbReference type="Proteomes" id="UP001166291">
    <property type="component" value="Unassembled WGS sequence"/>
</dbReference>
<feature type="transmembrane region" description="Helical" evidence="5">
    <location>
        <begin position="70"/>
        <end position="89"/>
    </location>
</feature>